<proteinExistence type="predicted"/>
<reference evidence="3 4" key="1">
    <citation type="submission" date="2018-08" db="EMBL/GenBank/DDBJ databases">
        <title>Parvularcula sp. SM1705, isolated from surface water of the South Sea China.</title>
        <authorList>
            <person name="Sun L."/>
        </authorList>
    </citation>
    <scope>NUCLEOTIDE SEQUENCE [LARGE SCALE GENOMIC DNA]</scope>
    <source>
        <strain evidence="3 4">SM1705</strain>
    </source>
</reference>
<evidence type="ECO:0000313" key="3">
    <source>
        <dbReference type="EMBL" id="RFB01786.1"/>
    </source>
</evidence>
<feature type="domain" description="Beta-lactamase-related" evidence="2">
    <location>
        <begin position="21"/>
        <end position="317"/>
    </location>
</feature>
<dbReference type="SUPFAM" id="SSF56601">
    <property type="entry name" value="beta-lactamase/transpeptidase-like"/>
    <property type="match status" value="1"/>
</dbReference>
<dbReference type="InterPro" id="IPR001466">
    <property type="entry name" value="Beta-lactam-related"/>
</dbReference>
<keyword evidence="3" id="KW-0378">Hydrolase</keyword>
<feature type="transmembrane region" description="Helical" evidence="1">
    <location>
        <begin position="351"/>
        <end position="370"/>
    </location>
</feature>
<keyword evidence="1" id="KW-0812">Transmembrane</keyword>
<dbReference type="EMBL" id="QUQO01000002">
    <property type="protein sequence ID" value="RFB01786.1"/>
    <property type="molecule type" value="Genomic_DNA"/>
</dbReference>
<dbReference type="InParanoid" id="A0A371R8I9"/>
<dbReference type="OrthoDB" id="5377981at2"/>
<evidence type="ECO:0000256" key="1">
    <source>
        <dbReference type="SAM" id="Phobius"/>
    </source>
</evidence>
<name>A0A371R8I9_9PROT</name>
<evidence type="ECO:0000259" key="2">
    <source>
        <dbReference type="Pfam" id="PF00144"/>
    </source>
</evidence>
<dbReference type="InterPro" id="IPR012338">
    <property type="entry name" value="Beta-lactam/transpept-like"/>
</dbReference>
<organism evidence="3 4">
    <name type="scientific">Parvularcula marina</name>
    <dbReference type="NCBI Taxonomy" id="2292771"/>
    <lineage>
        <taxon>Bacteria</taxon>
        <taxon>Pseudomonadati</taxon>
        <taxon>Pseudomonadota</taxon>
        <taxon>Alphaproteobacteria</taxon>
        <taxon>Parvularculales</taxon>
        <taxon>Parvularculaceae</taxon>
        <taxon>Parvularcula</taxon>
    </lineage>
</organism>
<dbReference type="Pfam" id="PF00144">
    <property type="entry name" value="Beta-lactamase"/>
    <property type="match status" value="1"/>
</dbReference>
<dbReference type="GO" id="GO:0016787">
    <property type="term" value="F:hydrolase activity"/>
    <property type="evidence" value="ECO:0007669"/>
    <property type="project" value="UniProtKB-KW"/>
</dbReference>
<feature type="transmembrane region" description="Helical" evidence="1">
    <location>
        <begin position="426"/>
        <end position="448"/>
    </location>
</feature>
<keyword evidence="1" id="KW-1133">Transmembrane helix</keyword>
<comment type="caution">
    <text evidence="3">The sequence shown here is derived from an EMBL/GenBank/DDBJ whole genome shotgun (WGS) entry which is preliminary data.</text>
</comment>
<dbReference type="InterPro" id="IPR050491">
    <property type="entry name" value="AmpC-like"/>
</dbReference>
<feature type="transmembrane region" description="Helical" evidence="1">
    <location>
        <begin position="382"/>
        <end position="406"/>
    </location>
</feature>
<dbReference type="Proteomes" id="UP000264589">
    <property type="component" value="Unassembled WGS sequence"/>
</dbReference>
<dbReference type="PANTHER" id="PTHR46825:SF9">
    <property type="entry name" value="BETA-LACTAMASE-RELATED DOMAIN-CONTAINING PROTEIN"/>
    <property type="match status" value="1"/>
</dbReference>
<dbReference type="FunCoup" id="A0A371R8I9">
    <property type="interactions" value="120"/>
</dbReference>
<dbReference type="Gene3D" id="3.40.710.10">
    <property type="entry name" value="DD-peptidase/beta-lactamase superfamily"/>
    <property type="match status" value="1"/>
</dbReference>
<accession>A0A371R8I9</accession>
<dbReference type="PANTHER" id="PTHR46825">
    <property type="entry name" value="D-ALANYL-D-ALANINE-CARBOXYPEPTIDASE/ENDOPEPTIDASE AMPH"/>
    <property type="match status" value="1"/>
</dbReference>
<protein>
    <submittedName>
        <fullName evidence="3">Class A beta-lactamase-related serine hydrolase</fullName>
    </submittedName>
</protein>
<sequence length="450" mass="47894">MARQASGPIEEFIAAELPVSGAPGVTYAVTDDGALASGAHGEILQGSGRKMTTDTPFVIGSISKSFTAMAVMMLVEDGRVDLDTTISTYLPGFASQPGSDVTIRQLLSHTSGYSTYQGNDRHKDENGGASELSQQVELIAGWPLAHEPGTRWQYSNANYLILGALIEEISGEDYASFVNAEILAPIGMAHSFVADGQLHEEMAVGHTPWFGMKRAVKDNRPQKVTAPAGGIVATAPDLALYLAVMLNGQDDIISAESKTAMLSPASDASPFYGFGWYLDTERQIAYHAGISPGVETLAALYPAERKGSVALVNSGSGFGFASTLHLREGITAIGLGLDPGTAAAEWGPKSLYLIFALLPVFFVLSLLWAATHRDGLRAKSGAAGAFSLWFPLLMTIGVAVMAVYLIPQFFGVPLRTLQIYQPDFVLMLIATAVTGVFWAVCRLGLYYLGR</sequence>
<keyword evidence="4" id="KW-1185">Reference proteome</keyword>
<keyword evidence="1" id="KW-0472">Membrane</keyword>
<gene>
    <name evidence="3" type="ORF">DX908_15955</name>
</gene>
<dbReference type="AlphaFoldDB" id="A0A371R8I9"/>
<evidence type="ECO:0000313" key="4">
    <source>
        <dbReference type="Proteomes" id="UP000264589"/>
    </source>
</evidence>